<reference evidence="2 3" key="1">
    <citation type="submission" date="2024-09" db="EMBL/GenBank/DDBJ databases">
        <authorList>
            <person name="Sun Q."/>
            <person name="Mori K."/>
        </authorList>
    </citation>
    <scope>NUCLEOTIDE SEQUENCE [LARGE SCALE GENOMIC DNA]</scope>
    <source>
        <strain evidence="2 3">JCM 12520</strain>
    </source>
</reference>
<dbReference type="PRINTS" id="PR00411">
    <property type="entry name" value="PNDRDTASEI"/>
</dbReference>
<comment type="caution">
    <text evidence="2">The sequence shown here is derived from an EMBL/GenBank/DDBJ whole genome shotgun (WGS) entry which is preliminary data.</text>
</comment>
<dbReference type="RefSeq" id="WP_344906699.1">
    <property type="nucleotide sequence ID" value="NZ_BAAAYO010000005.1"/>
</dbReference>
<dbReference type="InterPro" id="IPR050982">
    <property type="entry name" value="Auxin_biosynth/cation_transpt"/>
</dbReference>
<dbReference type="PRINTS" id="PR00368">
    <property type="entry name" value="FADPNR"/>
</dbReference>
<dbReference type="SUPFAM" id="SSF51905">
    <property type="entry name" value="FAD/NAD(P)-binding domain"/>
    <property type="match status" value="2"/>
</dbReference>
<name>A0ABV5VQP9_9BACL</name>
<keyword evidence="3" id="KW-1185">Reference proteome</keyword>
<dbReference type="Pfam" id="PF13738">
    <property type="entry name" value="Pyr_redox_3"/>
    <property type="match status" value="1"/>
</dbReference>
<protein>
    <submittedName>
        <fullName evidence="2">NAD(P)-binding domain-containing protein</fullName>
    </submittedName>
</protein>
<gene>
    <name evidence="2" type="ORF">ACFFNY_03380</name>
</gene>
<dbReference type="InterPro" id="IPR036188">
    <property type="entry name" value="FAD/NAD-bd_sf"/>
</dbReference>
<sequence length="386" mass="41589">MSLNRGGEAAMLDLIIIGAGPYGISLAAHAGAKGLNYKLLGRPMHFWKSQMPQSMFIRTHPDSIQLSDERGEYTLQRFEEETGTAVTVPLPRPVFVDYAFWFASRTGVVFTPELAVRLDSAAGGYVVETDCGTVLRARSAIVATGLQHYAYIPDALAGLPSGLVSHTYGRSDYAPFAGKRVAVLGSGQSAWEAAALLHRAGADTELIYRREAPNYREAVTSGKELVQAAYTFYELPEEQKREKRVPPPGSIAHFLRPYVDGLVRETGGVSIEAAEASPDGALSLLLSNGERRTADHLVAATGYRIDVDRVPFLSPALSARIGREDGERDAGGERFPKLGASFESSLPGLYFAGPLASFSHGGAFRFIAGLHKTCQAIIGHICLHPV</sequence>
<evidence type="ECO:0000256" key="1">
    <source>
        <dbReference type="ARBA" id="ARBA00023002"/>
    </source>
</evidence>
<accession>A0ABV5VQP9</accession>
<dbReference type="PANTHER" id="PTHR43539:SF78">
    <property type="entry name" value="FLAVIN-CONTAINING MONOOXYGENASE"/>
    <property type="match status" value="1"/>
</dbReference>
<dbReference type="EMBL" id="JBHMAG010000003">
    <property type="protein sequence ID" value="MFB9750604.1"/>
    <property type="molecule type" value="Genomic_DNA"/>
</dbReference>
<organism evidence="2 3">
    <name type="scientific">Paenibacillus hodogayensis</name>
    <dbReference type="NCBI Taxonomy" id="279208"/>
    <lineage>
        <taxon>Bacteria</taxon>
        <taxon>Bacillati</taxon>
        <taxon>Bacillota</taxon>
        <taxon>Bacilli</taxon>
        <taxon>Bacillales</taxon>
        <taxon>Paenibacillaceae</taxon>
        <taxon>Paenibacillus</taxon>
    </lineage>
</organism>
<evidence type="ECO:0000313" key="2">
    <source>
        <dbReference type="EMBL" id="MFB9750604.1"/>
    </source>
</evidence>
<dbReference type="Proteomes" id="UP001589619">
    <property type="component" value="Unassembled WGS sequence"/>
</dbReference>
<keyword evidence="1" id="KW-0560">Oxidoreductase</keyword>
<dbReference type="PANTHER" id="PTHR43539">
    <property type="entry name" value="FLAVIN-BINDING MONOOXYGENASE-LIKE PROTEIN (AFU_ORTHOLOGUE AFUA_4G09220)"/>
    <property type="match status" value="1"/>
</dbReference>
<dbReference type="Gene3D" id="3.50.50.60">
    <property type="entry name" value="FAD/NAD(P)-binding domain"/>
    <property type="match status" value="1"/>
</dbReference>
<evidence type="ECO:0000313" key="3">
    <source>
        <dbReference type="Proteomes" id="UP001589619"/>
    </source>
</evidence>
<proteinExistence type="predicted"/>